<dbReference type="GO" id="GO:0019748">
    <property type="term" value="P:secondary metabolic process"/>
    <property type="evidence" value="ECO:0007669"/>
    <property type="project" value="InterPro"/>
</dbReference>
<gene>
    <name evidence="2" type="ORF">Cpa01nite_29880</name>
</gene>
<proteinExistence type="predicted"/>
<evidence type="ECO:0000313" key="3">
    <source>
        <dbReference type="Proteomes" id="UP000642125"/>
    </source>
</evidence>
<dbReference type="SUPFAM" id="SSF56112">
    <property type="entry name" value="Protein kinase-like (PK-like)"/>
    <property type="match status" value="1"/>
</dbReference>
<dbReference type="InterPro" id="IPR011009">
    <property type="entry name" value="Kinase-like_dom_sf"/>
</dbReference>
<dbReference type="Pfam" id="PF04655">
    <property type="entry name" value="APH_6_hur"/>
    <property type="match status" value="1"/>
</dbReference>
<dbReference type="EMBL" id="BONO01000025">
    <property type="protein sequence ID" value="GIG37607.1"/>
    <property type="molecule type" value="Genomic_DNA"/>
</dbReference>
<feature type="region of interest" description="Disordered" evidence="1">
    <location>
        <begin position="1"/>
        <end position="55"/>
    </location>
</feature>
<dbReference type="AlphaFoldDB" id="A0A919PG88"/>
<organism evidence="2 3">
    <name type="scientific">Cellulomonas pakistanensis</name>
    <dbReference type="NCBI Taxonomy" id="992287"/>
    <lineage>
        <taxon>Bacteria</taxon>
        <taxon>Bacillati</taxon>
        <taxon>Actinomycetota</taxon>
        <taxon>Actinomycetes</taxon>
        <taxon>Micrococcales</taxon>
        <taxon>Cellulomonadaceae</taxon>
        <taxon>Cellulomonas</taxon>
    </lineage>
</organism>
<comment type="caution">
    <text evidence="2">The sequence shown here is derived from an EMBL/GenBank/DDBJ whole genome shotgun (WGS) entry which is preliminary data.</text>
</comment>
<dbReference type="GO" id="GO:0016773">
    <property type="term" value="F:phosphotransferase activity, alcohol group as acceptor"/>
    <property type="evidence" value="ECO:0007669"/>
    <property type="project" value="InterPro"/>
</dbReference>
<dbReference type="InterPro" id="IPR006748">
    <property type="entry name" value="NH2Glyco/OHUrea_AB-resist_kin"/>
</dbReference>
<dbReference type="Proteomes" id="UP000642125">
    <property type="component" value="Unassembled WGS sequence"/>
</dbReference>
<accession>A0A919PG88</accession>
<evidence type="ECO:0000256" key="1">
    <source>
        <dbReference type="SAM" id="MobiDB-lite"/>
    </source>
</evidence>
<name>A0A919PG88_9CELL</name>
<evidence type="ECO:0000313" key="2">
    <source>
        <dbReference type="EMBL" id="GIG37607.1"/>
    </source>
</evidence>
<protein>
    <submittedName>
        <fullName evidence="2">Hydroxyurea phosphotransferase</fullName>
    </submittedName>
</protein>
<feature type="compositionally biased region" description="Gly residues" evidence="1">
    <location>
        <begin position="22"/>
        <end position="49"/>
    </location>
</feature>
<sequence>MAPDADPILLSGAAAPGEARRAGGGARVPGAGAGVPGAGAPEGPGGRARGGAARRPAVRVPVPAALLGGAGRTAEGAAWLDGLPALVDRASRRWELALGAPFPSGSASWCAPARDAAGRDLVLKVSFPHDEARDEVAVLRAWGGRGAVRLVDADVGDWALLLDRVRPGTPLRADRTPAVRRLAEAADVLRALHAAPAPPGLPALGDVARGLADVAADRAERARRAGVRLDPGLLRAADATLRGAGEPGSAPAVPLHGDCNPGNVLRGGGDRGGPAAWVAIDPKALTGDPAYDVWPLLEQVADPWRTPDPVRTLRDRLELVAGRAGLDAAGAARWAVARGTEAALWAWHHGAGRPRAAREVDRALGRVRDWARVADLLGG</sequence>
<reference evidence="2" key="1">
    <citation type="submission" date="2021-01" db="EMBL/GenBank/DDBJ databases">
        <title>Whole genome shotgun sequence of Cellulomonas pakistanensis NBRC 110800.</title>
        <authorList>
            <person name="Komaki H."/>
            <person name="Tamura T."/>
        </authorList>
    </citation>
    <scope>NUCLEOTIDE SEQUENCE</scope>
    <source>
        <strain evidence="2">NBRC 110800</strain>
    </source>
</reference>
<keyword evidence="3" id="KW-1185">Reference proteome</keyword>
<dbReference type="Gene3D" id="3.90.1200.10">
    <property type="match status" value="1"/>
</dbReference>